<feature type="domain" description="Glycosyl transferase CAP10" evidence="1">
    <location>
        <begin position="2"/>
        <end position="212"/>
    </location>
</feature>
<dbReference type="AlphaFoldDB" id="A0A365N409"/>
<proteinExistence type="predicted"/>
<comment type="caution">
    <text evidence="2">The sequence shown here is derived from an EMBL/GenBank/DDBJ whole genome shotgun (WGS) entry which is preliminary data.</text>
</comment>
<reference evidence="2 3" key="1">
    <citation type="submission" date="2017-12" db="EMBL/GenBank/DDBJ databases">
        <title>Genome sequence of the mycotoxigenic crop pathogen Fusarium proliferatum, strain ITEM 2341 from Date Palm.</title>
        <authorList>
            <person name="Almiman B.F."/>
            <person name="Shittu T.A."/>
            <person name="Muthumeenakshi S."/>
            <person name="Baroncelli R."/>
            <person name="Sreenivasaprasada S."/>
        </authorList>
    </citation>
    <scope>NUCLEOTIDE SEQUENCE [LARGE SCALE GENOMIC DNA]</scope>
    <source>
        <strain evidence="2 3">ITEM 2341</strain>
    </source>
</reference>
<evidence type="ECO:0000313" key="3">
    <source>
        <dbReference type="Proteomes" id="UP000251714"/>
    </source>
</evidence>
<gene>
    <name evidence="2" type="ORF">FPRO05_12519</name>
</gene>
<dbReference type="PANTHER" id="PTHR12203:SF61">
    <property type="entry name" value="CAPSULE PROTEIN"/>
    <property type="match status" value="1"/>
</dbReference>
<dbReference type="EMBL" id="PKMI01000022">
    <property type="protein sequence ID" value="RBA15445.1"/>
    <property type="molecule type" value="Genomic_DNA"/>
</dbReference>
<dbReference type="PANTHER" id="PTHR12203">
    <property type="entry name" value="KDEL LYS-ASP-GLU-LEU CONTAINING - RELATED"/>
    <property type="match status" value="1"/>
</dbReference>
<dbReference type="InterPro" id="IPR006598">
    <property type="entry name" value="CAP10"/>
</dbReference>
<accession>A0A365N409</accession>
<dbReference type="SMART" id="SM00672">
    <property type="entry name" value="CAP10"/>
    <property type="match status" value="1"/>
</dbReference>
<sequence length="226" mass="26548">MSDILIPSPAYTEQEFIYDEPKDVDWDRKRDSLYWAGSTTGGFALDTHWQLFHRQRFVELTQNLRTNKCYQYLRTKAFTRIFQCQRKACRDQDAYFDTKSWVDKDEALKSTLAFDIDGNGISGRYYKLLASMSVPIKQTLFQAWHDDRLIPWLHYVPVSQSMEELSELVIYLTSTASGKEVAKQIAEKGRQWHTRALREVDMGLYVYLLLLEMARLQDPQRKANVP</sequence>
<protein>
    <recommendedName>
        <fullName evidence="1">Glycosyl transferase CAP10 domain-containing protein</fullName>
    </recommendedName>
</protein>
<dbReference type="Pfam" id="PF05686">
    <property type="entry name" value="Glyco_transf_90"/>
    <property type="match status" value="1"/>
</dbReference>
<organism evidence="2 3">
    <name type="scientific">Gibberella intermedia</name>
    <name type="common">Bulb rot disease fungus</name>
    <name type="synonym">Fusarium proliferatum</name>
    <dbReference type="NCBI Taxonomy" id="948311"/>
    <lineage>
        <taxon>Eukaryota</taxon>
        <taxon>Fungi</taxon>
        <taxon>Dikarya</taxon>
        <taxon>Ascomycota</taxon>
        <taxon>Pezizomycotina</taxon>
        <taxon>Sordariomycetes</taxon>
        <taxon>Hypocreomycetidae</taxon>
        <taxon>Hypocreales</taxon>
        <taxon>Nectriaceae</taxon>
        <taxon>Fusarium</taxon>
        <taxon>Fusarium fujikuroi species complex</taxon>
    </lineage>
</organism>
<dbReference type="InterPro" id="IPR051091">
    <property type="entry name" value="O-Glucosyltr/Glycosyltrsf_90"/>
</dbReference>
<evidence type="ECO:0000313" key="2">
    <source>
        <dbReference type="EMBL" id="RBA15445.1"/>
    </source>
</evidence>
<evidence type="ECO:0000259" key="1">
    <source>
        <dbReference type="SMART" id="SM00672"/>
    </source>
</evidence>
<name>A0A365N409_GIBIN</name>
<dbReference type="Proteomes" id="UP000251714">
    <property type="component" value="Unassembled WGS sequence"/>
</dbReference>